<keyword evidence="7 9" id="KW-0472">Membrane</keyword>
<evidence type="ECO:0000256" key="7">
    <source>
        <dbReference type="ARBA" id="ARBA00023136"/>
    </source>
</evidence>
<keyword evidence="5 9" id="KW-0812">Transmembrane</keyword>
<evidence type="ECO:0000256" key="4">
    <source>
        <dbReference type="ARBA" id="ARBA00022679"/>
    </source>
</evidence>
<protein>
    <recommendedName>
        <fullName evidence="10">Wax synthase domain-containing protein</fullName>
    </recommendedName>
</protein>
<feature type="domain" description="Wax synthase" evidence="10">
    <location>
        <begin position="271"/>
        <end position="341"/>
    </location>
</feature>
<dbReference type="RefSeq" id="XP_024726990.1">
    <property type="nucleotide sequence ID" value="XM_024884232.1"/>
</dbReference>
<feature type="transmembrane region" description="Helical" evidence="9">
    <location>
        <begin position="323"/>
        <end position="342"/>
    </location>
</feature>
<feature type="transmembrane region" description="Helical" evidence="9">
    <location>
        <begin position="49"/>
        <end position="73"/>
    </location>
</feature>
<dbReference type="Proteomes" id="UP000235371">
    <property type="component" value="Unassembled WGS sequence"/>
</dbReference>
<feature type="compositionally biased region" description="Basic and acidic residues" evidence="8">
    <location>
        <begin position="104"/>
        <end position="114"/>
    </location>
</feature>
<dbReference type="AlphaFoldDB" id="A0A2J6SH34"/>
<accession>A0A2J6SH34</accession>
<dbReference type="PANTHER" id="PTHR31595">
    <property type="entry name" value="LONG-CHAIN-ALCOHOL O-FATTY-ACYLTRANSFERASE 3-RELATED"/>
    <property type="match status" value="1"/>
</dbReference>
<evidence type="ECO:0000256" key="1">
    <source>
        <dbReference type="ARBA" id="ARBA00004141"/>
    </source>
</evidence>
<dbReference type="PANTHER" id="PTHR31595:SF57">
    <property type="entry name" value="OS04G0481900 PROTEIN"/>
    <property type="match status" value="1"/>
</dbReference>
<dbReference type="OrthoDB" id="1077582at2759"/>
<keyword evidence="6 9" id="KW-1133">Transmembrane helix</keyword>
<evidence type="ECO:0000313" key="11">
    <source>
        <dbReference type="EMBL" id="PMD50086.1"/>
    </source>
</evidence>
<dbReference type="GeneID" id="36592309"/>
<feature type="transmembrane region" description="Helical" evidence="9">
    <location>
        <begin position="168"/>
        <end position="185"/>
    </location>
</feature>
<feature type="transmembrane region" description="Helical" evidence="9">
    <location>
        <begin position="243"/>
        <end position="265"/>
    </location>
</feature>
<reference evidence="11 12" key="1">
    <citation type="submission" date="2016-04" db="EMBL/GenBank/DDBJ databases">
        <title>A degradative enzymes factory behind the ericoid mycorrhizal symbiosis.</title>
        <authorList>
            <consortium name="DOE Joint Genome Institute"/>
            <person name="Martino E."/>
            <person name="Morin E."/>
            <person name="Grelet G."/>
            <person name="Kuo A."/>
            <person name="Kohler A."/>
            <person name="Daghino S."/>
            <person name="Barry K."/>
            <person name="Choi C."/>
            <person name="Cichocki N."/>
            <person name="Clum A."/>
            <person name="Copeland A."/>
            <person name="Hainaut M."/>
            <person name="Haridas S."/>
            <person name="Labutti K."/>
            <person name="Lindquist E."/>
            <person name="Lipzen A."/>
            <person name="Khouja H.-R."/>
            <person name="Murat C."/>
            <person name="Ohm R."/>
            <person name="Olson A."/>
            <person name="Spatafora J."/>
            <person name="Veneault-Fourrey C."/>
            <person name="Henrissat B."/>
            <person name="Grigoriev I."/>
            <person name="Martin F."/>
            <person name="Perotto S."/>
        </authorList>
    </citation>
    <scope>NUCLEOTIDE SEQUENCE [LARGE SCALE GENOMIC DNA]</scope>
    <source>
        <strain evidence="11 12">E</strain>
    </source>
</reference>
<evidence type="ECO:0000313" key="12">
    <source>
        <dbReference type="Proteomes" id="UP000235371"/>
    </source>
</evidence>
<dbReference type="GO" id="GO:0008374">
    <property type="term" value="F:O-acyltransferase activity"/>
    <property type="evidence" value="ECO:0007669"/>
    <property type="project" value="InterPro"/>
</dbReference>
<dbReference type="GO" id="GO:0006629">
    <property type="term" value="P:lipid metabolic process"/>
    <property type="evidence" value="ECO:0007669"/>
    <property type="project" value="InterPro"/>
</dbReference>
<dbReference type="GO" id="GO:0016020">
    <property type="term" value="C:membrane"/>
    <property type="evidence" value="ECO:0007669"/>
    <property type="project" value="UniProtKB-SubCell"/>
</dbReference>
<dbReference type="Pfam" id="PF13813">
    <property type="entry name" value="MBOAT_2"/>
    <property type="match status" value="1"/>
</dbReference>
<keyword evidence="12" id="KW-1185">Reference proteome</keyword>
<evidence type="ECO:0000256" key="5">
    <source>
        <dbReference type="ARBA" id="ARBA00022692"/>
    </source>
</evidence>
<sequence>MSLTPFQLGLLSHLAAIGLLLAGLLIPPSKLTHNQLALAFLPPIWVCHIYSWSVGLGFLAGVQVLWATELLLFQNPREKFQVIYHQPPPPSPPLKPTGESISKSNKESEKDDKPKHIRKEPYPTNFRSRLQWVFKLHISMRYVGWDTGSPTPNNSLPRNGRKQSRLRWLLNNMLLAGLCFLLIDATNAYQHLDPYFQIETPIDSVFTLPLSALLSRYTLGFLPPPRLVRILVLGVQQYAVFTLINRVLAILHVSFGGLGLFGEWWGGVESWPMLMGSPAVVWGSGLRGFWGRFWHQLFRNLFMSPAKALINVLGVKPKSLPAYAIRIVIAFFISGVLHAATLPRNIYSVSPLRYASFFWIQGVCVLLEVMVEQMLGDGKLKQRAWWKRYGAGIIRLLWTVVVLYVTVPVVADELTRVLRVMGLKPTVLLPLPLPKNNKMDRVFLREIMK</sequence>
<evidence type="ECO:0000256" key="6">
    <source>
        <dbReference type="ARBA" id="ARBA00022989"/>
    </source>
</evidence>
<evidence type="ECO:0000259" key="10">
    <source>
        <dbReference type="Pfam" id="PF13813"/>
    </source>
</evidence>
<feature type="transmembrane region" description="Helical" evidence="9">
    <location>
        <begin position="354"/>
        <end position="371"/>
    </location>
</feature>
<dbReference type="InParanoid" id="A0A2J6SH34"/>
<comment type="pathway">
    <text evidence="2">Secondary metabolite biosynthesis.</text>
</comment>
<comment type="similarity">
    <text evidence="3">Belongs to the wax synthase family.</text>
</comment>
<dbReference type="InterPro" id="IPR044851">
    <property type="entry name" value="Wax_synthase"/>
</dbReference>
<proteinExistence type="inferred from homology"/>
<feature type="transmembrane region" description="Helical" evidence="9">
    <location>
        <begin position="205"/>
        <end position="222"/>
    </location>
</feature>
<dbReference type="InterPro" id="IPR032805">
    <property type="entry name" value="Wax_synthase_dom"/>
</dbReference>
<comment type="subcellular location">
    <subcellularLocation>
        <location evidence="1">Membrane</location>
        <topology evidence="1">Multi-pass membrane protein</topology>
    </subcellularLocation>
</comment>
<feature type="region of interest" description="Disordered" evidence="8">
    <location>
        <begin position="84"/>
        <end position="121"/>
    </location>
</feature>
<evidence type="ECO:0000256" key="8">
    <source>
        <dbReference type="SAM" id="MobiDB-lite"/>
    </source>
</evidence>
<evidence type="ECO:0000256" key="3">
    <source>
        <dbReference type="ARBA" id="ARBA00007282"/>
    </source>
</evidence>
<name>A0A2J6SH34_9HELO</name>
<gene>
    <name evidence="11" type="ORF">K444DRAFT_638289</name>
</gene>
<evidence type="ECO:0000256" key="2">
    <source>
        <dbReference type="ARBA" id="ARBA00005179"/>
    </source>
</evidence>
<keyword evidence="4" id="KW-0808">Transferase</keyword>
<organism evidence="11 12">
    <name type="scientific">Hyaloscypha bicolor E</name>
    <dbReference type="NCBI Taxonomy" id="1095630"/>
    <lineage>
        <taxon>Eukaryota</taxon>
        <taxon>Fungi</taxon>
        <taxon>Dikarya</taxon>
        <taxon>Ascomycota</taxon>
        <taxon>Pezizomycotina</taxon>
        <taxon>Leotiomycetes</taxon>
        <taxon>Helotiales</taxon>
        <taxon>Hyaloscyphaceae</taxon>
        <taxon>Hyaloscypha</taxon>
        <taxon>Hyaloscypha bicolor</taxon>
    </lineage>
</organism>
<feature type="compositionally biased region" description="Pro residues" evidence="8">
    <location>
        <begin position="86"/>
        <end position="95"/>
    </location>
</feature>
<dbReference type="EMBL" id="KZ613914">
    <property type="protein sequence ID" value="PMD50086.1"/>
    <property type="molecule type" value="Genomic_DNA"/>
</dbReference>
<evidence type="ECO:0000256" key="9">
    <source>
        <dbReference type="SAM" id="Phobius"/>
    </source>
</evidence>
<feature type="transmembrane region" description="Helical" evidence="9">
    <location>
        <begin position="392"/>
        <end position="411"/>
    </location>
</feature>